<evidence type="ECO:0000313" key="2">
    <source>
        <dbReference type="Proteomes" id="UP000463949"/>
    </source>
</evidence>
<evidence type="ECO:0000313" key="1">
    <source>
        <dbReference type="EMBL" id="QHD49789.1"/>
    </source>
</evidence>
<dbReference type="RefSeq" id="WP_159342097.1">
    <property type="nucleotide sequence ID" value="NZ_CP024621.1"/>
</dbReference>
<dbReference type="EMBL" id="CP024621">
    <property type="protein sequence ID" value="QHD49789.1"/>
    <property type="molecule type" value="Genomic_DNA"/>
</dbReference>
<dbReference type="KEGG" id="hmd:CTT34_08855"/>
<gene>
    <name evidence="1" type="ORF">CTT34_08855</name>
</gene>
<reference evidence="1 2" key="1">
    <citation type="submission" date="2017-10" db="EMBL/GenBank/DDBJ databases">
        <title>Coral associated bacteria.</title>
        <authorList>
            <person name="Wang X."/>
        </authorList>
    </citation>
    <scope>NUCLEOTIDE SEQUENCE [LARGE SCALE GENOMIC DNA]</scope>
    <source>
        <strain evidence="1 2">SCSIO 43005</strain>
    </source>
</reference>
<proteinExistence type="predicted"/>
<sequence>MSRLAPQLDKLEDLLGNISGLADILQQDLRHKESDGETPTLNSHQIGCLLSAIDELANRGYHALDAIEKASQGQEVAS</sequence>
<dbReference type="AlphaFoldDB" id="A0A857GKI5"/>
<dbReference type="Proteomes" id="UP000463949">
    <property type="component" value="Chromosome"/>
</dbReference>
<organism evidence="1 2">
    <name type="scientific">Vreelandella aquamarina</name>
    <dbReference type="NCBI Taxonomy" id="77097"/>
    <lineage>
        <taxon>Bacteria</taxon>
        <taxon>Pseudomonadati</taxon>
        <taxon>Pseudomonadota</taxon>
        <taxon>Gammaproteobacteria</taxon>
        <taxon>Oceanospirillales</taxon>
        <taxon>Halomonadaceae</taxon>
        <taxon>Vreelandella</taxon>
    </lineage>
</organism>
<name>A0A857GKI5_9GAMM</name>
<protein>
    <submittedName>
        <fullName evidence="1">Uncharacterized protein</fullName>
    </submittedName>
</protein>
<dbReference type="OrthoDB" id="6169827at2"/>
<accession>A0A857GKI5</accession>